<organism evidence="1 2">
    <name type="scientific">Rhizobium setariae</name>
    <dbReference type="NCBI Taxonomy" id="2801340"/>
    <lineage>
        <taxon>Bacteria</taxon>
        <taxon>Pseudomonadati</taxon>
        <taxon>Pseudomonadota</taxon>
        <taxon>Alphaproteobacteria</taxon>
        <taxon>Hyphomicrobiales</taxon>
        <taxon>Rhizobiaceae</taxon>
        <taxon>Rhizobium/Agrobacterium group</taxon>
        <taxon>Rhizobium</taxon>
    </lineage>
</organism>
<dbReference type="Gene3D" id="3.40.50.11310">
    <property type="entry name" value="Bacterial phosphonate metabolism protein PhnH"/>
    <property type="match status" value="1"/>
</dbReference>
<dbReference type="NCBIfam" id="TIGR03292">
    <property type="entry name" value="PhnH_redo"/>
    <property type="match status" value="1"/>
</dbReference>
<comment type="caution">
    <text evidence="1">The sequence shown here is derived from an EMBL/GenBank/DDBJ whole genome shotgun (WGS) entry which is preliminary data.</text>
</comment>
<proteinExistence type="predicted"/>
<dbReference type="PIRSF" id="PIRSF020680">
    <property type="entry name" value="PhnH"/>
    <property type="match status" value="1"/>
</dbReference>
<evidence type="ECO:0000313" key="1">
    <source>
        <dbReference type="EMBL" id="MBL0372916.1"/>
    </source>
</evidence>
<dbReference type="SUPFAM" id="SSF159709">
    <property type="entry name" value="PhnH-like"/>
    <property type="match status" value="1"/>
</dbReference>
<dbReference type="InterPro" id="IPR038058">
    <property type="entry name" value="PhnH-like_sp"/>
</dbReference>
<gene>
    <name evidence="1" type="primary">phnH</name>
    <name evidence="1" type="ORF">JJB09_12855</name>
</gene>
<dbReference type="GO" id="GO:0016829">
    <property type="term" value="F:lyase activity"/>
    <property type="evidence" value="ECO:0007669"/>
    <property type="project" value="UniProtKB-KW"/>
</dbReference>
<dbReference type="InterPro" id="IPR008772">
    <property type="entry name" value="Phosphonate_metab_PhnH"/>
</dbReference>
<dbReference type="Proteomes" id="UP000633219">
    <property type="component" value="Unassembled WGS sequence"/>
</dbReference>
<keyword evidence="2" id="KW-1185">Reference proteome</keyword>
<dbReference type="RefSeq" id="WP_201658456.1">
    <property type="nucleotide sequence ID" value="NZ_JAEQNC010000006.1"/>
</dbReference>
<evidence type="ECO:0000313" key="2">
    <source>
        <dbReference type="Proteomes" id="UP000633219"/>
    </source>
</evidence>
<dbReference type="AlphaFoldDB" id="A0A936YTS8"/>
<dbReference type="EMBL" id="JAEQNC010000006">
    <property type="protein sequence ID" value="MBL0372916.1"/>
    <property type="molecule type" value="Genomic_DNA"/>
</dbReference>
<keyword evidence="1" id="KW-0456">Lyase</keyword>
<accession>A0A936YTS8</accession>
<reference evidence="1" key="1">
    <citation type="submission" date="2021-01" db="EMBL/GenBank/DDBJ databases">
        <title>Rhizobium sp. strain KVB221 16S ribosomal RNA gene Genome sequencing and assembly.</title>
        <authorList>
            <person name="Kang M."/>
        </authorList>
    </citation>
    <scope>NUCLEOTIDE SEQUENCE</scope>
    <source>
        <strain evidence="1">KVB221</strain>
    </source>
</reference>
<sequence length="203" mass="21418">MAYQNTAYVGGFDSPVFQSQAVFKALMDGMAQPGSLQVLDVNVAPPAAMGVAAGAIALALCDHDTPVYLSMPLVEAALPAWLAFQTGALVTDDRTEAHLAFLDVTSCLPPLSTFSAGTQEYPDRSATIVLELPALSGGEHGYVLEGPGIETEATIAPVGLPDSFEDLWRANGALYPRGVDLILSAGKNMLCLPRTTRIRRGRN</sequence>
<dbReference type="GO" id="GO:0019634">
    <property type="term" value="P:organic phosphonate metabolic process"/>
    <property type="evidence" value="ECO:0007669"/>
    <property type="project" value="InterPro"/>
</dbReference>
<dbReference type="Pfam" id="PF05845">
    <property type="entry name" value="PhnH"/>
    <property type="match status" value="1"/>
</dbReference>
<name>A0A936YTS8_9HYPH</name>
<protein>
    <submittedName>
        <fullName evidence="1">Phosphonate C-P lyase system protein PhnH</fullName>
    </submittedName>
</protein>